<gene>
    <name evidence="4" type="ORF">B0H15DRAFT_791667</name>
</gene>
<proteinExistence type="inferred from homology"/>
<sequence length="474" mass="51175">MDKEKDLHEKPSLEFEVPDGGFEAWCTVFGACVVWPLVQASKLNQTDYYVRVYLPNHSPSSIAWIGSFQLMMPFFLGPIAGRIFDDGGFRLLEIVGGSIFTFSVFMLSLCKPGQYYQSECSQAVGMGIGLGLTFVPTISIVVHHFKRHRGLTSGIVLSGSSLGATFFPISVQLLPKLGFSNAIRASGALVPPCIVIGNLMMRTRLPPRSKREGNTPPLDIKSFFVDPAYMLGGLGTFLALLGIYFPVVYIQLYAVQHNLDKNLAFYSVPILNASGGIARVLANHLGDLYGPFNVQVVCSVICGAVIWGMSGVNNGASLVVVSIIYGAASGAFLSLGFACFSSLAKGPEEVGARAGIALALCSIGTLVSTPIQGALLTGAYHWIRPTAFAAVGVDTLVLMSFPLIQPLPDDDIRGSHAVCYHTNTESEGYWGLARIEKSIQVIWFDTPIYLLCVYRISLKNCCKTRNIFSRPATG</sequence>
<dbReference type="GO" id="GO:0022857">
    <property type="term" value="F:transmembrane transporter activity"/>
    <property type="evidence" value="ECO:0007669"/>
    <property type="project" value="InterPro"/>
</dbReference>
<dbReference type="Proteomes" id="UP001222325">
    <property type="component" value="Unassembled WGS sequence"/>
</dbReference>
<feature type="transmembrane region" description="Helical" evidence="3">
    <location>
        <begin position="382"/>
        <end position="404"/>
    </location>
</feature>
<name>A0AAD6TTH7_9AGAR</name>
<evidence type="ECO:0000256" key="1">
    <source>
        <dbReference type="ARBA" id="ARBA00004141"/>
    </source>
</evidence>
<comment type="subcellular location">
    <subcellularLocation>
        <location evidence="1">Membrane</location>
        <topology evidence="1">Multi-pass membrane protein</topology>
    </subcellularLocation>
</comment>
<evidence type="ECO:0000313" key="5">
    <source>
        <dbReference type="Proteomes" id="UP001222325"/>
    </source>
</evidence>
<dbReference type="PANTHER" id="PTHR11360:SF234">
    <property type="entry name" value="MFS-TYPE TRANSPORTER DBAD-RELATED"/>
    <property type="match status" value="1"/>
</dbReference>
<evidence type="ECO:0000256" key="3">
    <source>
        <dbReference type="SAM" id="Phobius"/>
    </source>
</evidence>
<feature type="transmembrane region" description="Helical" evidence="3">
    <location>
        <begin position="228"/>
        <end position="251"/>
    </location>
</feature>
<dbReference type="InterPro" id="IPR050327">
    <property type="entry name" value="Proton-linked_MCT"/>
</dbReference>
<protein>
    <submittedName>
        <fullName evidence="4">Major facilitator superfamily domain-containing protein</fullName>
    </submittedName>
</protein>
<dbReference type="Gene3D" id="1.20.1250.20">
    <property type="entry name" value="MFS general substrate transporter like domains"/>
    <property type="match status" value="2"/>
</dbReference>
<feature type="transmembrane region" description="Helical" evidence="3">
    <location>
        <begin position="356"/>
        <end position="376"/>
    </location>
</feature>
<accession>A0AAD6TTH7</accession>
<organism evidence="4 5">
    <name type="scientific">Mycena belliarum</name>
    <dbReference type="NCBI Taxonomy" id="1033014"/>
    <lineage>
        <taxon>Eukaryota</taxon>
        <taxon>Fungi</taxon>
        <taxon>Dikarya</taxon>
        <taxon>Basidiomycota</taxon>
        <taxon>Agaricomycotina</taxon>
        <taxon>Agaricomycetes</taxon>
        <taxon>Agaricomycetidae</taxon>
        <taxon>Agaricales</taxon>
        <taxon>Marasmiineae</taxon>
        <taxon>Mycenaceae</taxon>
        <taxon>Mycena</taxon>
    </lineage>
</organism>
<dbReference type="Pfam" id="PF07690">
    <property type="entry name" value="MFS_1"/>
    <property type="match status" value="1"/>
</dbReference>
<feature type="transmembrane region" description="Helical" evidence="3">
    <location>
        <begin position="154"/>
        <end position="175"/>
    </location>
</feature>
<feature type="transmembrane region" description="Helical" evidence="3">
    <location>
        <begin position="121"/>
        <end position="142"/>
    </location>
</feature>
<dbReference type="EMBL" id="JARJCN010000092">
    <property type="protein sequence ID" value="KAJ7075609.1"/>
    <property type="molecule type" value="Genomic_DNA"/>
</dbReference>
<comment type="caution">
    <text evidence="4">The sequence shown here is derived from an EMBL/GenBank/DDBJ whole genome shotgun (WGS) entry which is preliminary data.</text>
</comment>
<dbReference type="InterPro" id="IPR036259">
    <property type="entry name" value="MFS_trans_sf"/>
</dbReference>
<feature type="transmembrane region" description="Helical" evidence="3">
    <location>
        <begin position="91"/>
        <end position="109"/>
    </location>
</feature>
<keyword evidence="5" id="KW-1185">Reference proteome</keyword>
<feature type="transmembrane region" description="Helical" evidence="3">
    <location>
        <begin position="263"/>
        <end position="282"/>
    </location>
</feature>
<comment type="similarity">
    <text evidence="2">Belongs to the major facilitator superfamily. Monocarboxylate porter (TC 2.A.1.13) family.</text>
</comment>
<evidence type="ECO:0000256" key="2">
    <source>
        <dbReference type="ARBA" id="ARBA00006727"/>
    </source>
</evidence>
<reference evidence="4" key="1">
    <citation type="submission" date="2023-03" db="EMBL/GenBank/DDBJ databases">
        <title>Massive genome expansion in bonnet fungi (Mycena s.s.) driven by repeated elements and novel gene families across ecological guilds.</title>
        <authorList>
            <consortium name="Lawrence Berkeley National Laboratory"/>
            <person name="Harder C.B."/>
            <person name="Miyauchi S."/>
            <person name="Viragh M."/>
            <person name="Kuo A."/>
            <person name="Thoen E."/>
            <person name="Andreopoulos B."/>
            <person name="Lu D."/>
            <person name="Skrede I."/>
            <person name="Drula E."/>
            <person name="Henrissat B."/>
            <person name="Morin E."/>
            <person name="Kohler A."/>
            <person name="Barry K."/>
            <person name="LaButti K."/>
            <person name="Morin E."/>
            <person name="Salamov A."/>
            <person name="Lipzen A."/>
            <person name="Mereny Z."/>
            <person name="Hegedus B."/>
            <person name="Baldrian P."/>
            <person name="Stursova M."/>
            <person name="Weitz H."/>
            <person name="Taylor A."/>
            <person name="Grigoriev I.V."/>
            <person name="Nagy L.G."/>
            <person name="Martin F."/>
            <person name="Kauserud H."/>
        </authorList>
    </citation>
    <scope>NUCLEOTIDE SEQUENCE</scope>
    <source>
        <strain evidence="4">CBHHK173m</strain>
    </source>
</reference>
<dbReference type="InterPro" id="IPR011701">
    <property type="entry name" value="MFS"/>
</dbReference>
<feature type="transmembrane region" description="Helical" evidence="3">
    <location>
        <begin position="318"/>
        <end position="344"/>
    </location>
</feature>
<dbReference type="PANTHER" id="PTHR11360">
    <property type="entry name" value="MONOCARBOXYLATE TRANSPORTER"/>
    <property type="match status" value="1"/>
</dbReference>
<feature type="transmembrane region" description="Helical" evidence="3">
    <location>
        <begin position="61"/>
        <end position="79"/>
    </location>
</feature>
<feature type="transmembrane region" description="Helical" evidence="3">
    <location>
        <begin position="294"/>
        <end position="312"/>
    </location>
</feature>
<keyword evidence="3" id="KW-1133">Transmembrane helix</keyword>
<evidence type="ECO:0000313" key="4">
    <source>
        <dbReference type="EMBL" id="KAJ7075609.1"/>
    </source>
</evidence>
<dbReference type="GO" id="GO:0016020">
    <property type="term" value="C:membrane"/>
    <property type="evidence" value="ECO:0007669"/>
    <property type="project" value="UniProtKB-SubCell"/>
</dbReference>
<keyword evidence="3" id="KW-0472">Membrane</keyword>
<dbReference type="SUPFAM" id="SSF103473">
    <property type="entry name" value="MFS general substrate transporter"/>
    <property type="match status" value="1"/>
</dbReference>
<keyword evidence="3" id="KW-0812">Transmembrane</keyword>
<dbReference type="AlphaFoldDB" id="A0AAD6TTH7"/>